<dbReference type="RefSeq" id="WP_151110182.1">
    <property type="nucleotide sequence ID" value="NZ_WKJQ01000001.1"/>
</dbReference>
<reference evidence="2 3" key="1">
    <citation type="submission" date="2019-11" db="EMBL/GenBank/DDBJ databases">
        <title>Whole genome sequence of Haloferax sp. MBLA0078.</title>
        <authorList>
            <person name="Seo M.-J."/>
            <person name="Cho E.-S."/>
        </authorList>
    </citation>
    <scope>NUCLEOTIDE SEQUENCE [LARGE SCALE GENOMIC DNA]</scope>
    <source>
        <strain evidence="2 3">MBLA0078</strain>
    </source>
</reference>
<accession>A0A6A8G4F0</accession>
<keyword evidence="3" id="KW-1185">Reference proteome</keyword>
<dbReference type="AlphaFoldDB" id="A0A6A8G4F0"/>
<feature type="transmembrane region" description="Helical" evidence="1">
    <location>
        <begin position="35"/>
        <end position="52"/>
    </location>
</feature>
<protein>
    <submittedName>
        <fullName evidence="2">Uncharacterized protein</fullName>
    </submittedName>
</protein>
<dbReference type="EMBL" id="WKJQ01000001">
    <property type="protein sequence ID" value="MRW96094.1"/>
    <property type="molecule type" value="Genomic_DNA"/>
</dbReference>
<feature type="transmembrane region" description="Helical" evidence="1">
    <location>
        <begin position="7"/>
        <end position="29"/>
    </location>
</feature>
<feature type="transmembrane region" description="Helical" evidence="1">
    <location>
        <begin position="97"/>
        <end position="115"/>
    </location>
</feature>
<comment type="caution">
    <text evidence="2">The sequence shown here is derived from an EMBL/GenBank/DDBJ whole genome shotgun (WGS) entry which is preliminary data.</text>
</comment>
<keyword evidence="1" id="KW-0812">Transmembrane</keyword>
<proteinExistence type="predicted"/>
<dbReference type="OrthoDB" id="326950at2157"/>
<name>A0A6A8G4F0_9EURY</name>
<feature type="transmembrane region" description="Helical" evidence="1">
    <location>
        <begin position="64"/>
        <end position="85"/>
    </location>
</feature>
<evidence type="ECO:0000313" key="2">
    <source>
        <dbReference type="EMBL" id="MRW96094.1"/>
    </source>
</evidence>
<evidence type="ECO:0000256" key="1">
    <source>
        <dbReference type="SAM" id="Phobius"/>
    </source>
</evidence>
<gene>
    <name evidence="2" type="ORF">GJR99_05810</name>
</gene>
<sequence>MRALHQLRPLLSVFVYFVAATLGTGVLVVNPVRTLLVVPLLTVVVLLGHAVKTTHLVQFGHATLWLWGTILTLIICGLTVERFVIHQNTPALVEIPVVRFFGTLGLIAVLVIGYMRGIQGARRDDIGELSTA</sequence>
<dbReference type="Proteomes" id="UP000443423">
    <property type="component" value="Unassembled WGS sequence"/>
</dbReference>
<keyword evidence="1" id="KW-1133">Transmembrane helix</keyword>
<organism evidence="2 3">
    <name type="scientific">Haloferax marinum</name>
    <dbReference type="NCBI Taxonomy" id="2666143"/>
    <lineage>
        <taxon>Archaea</taxon>
        <taxon>Methanobacteriati</taxon>
        <taxon>Methanobacteriota</taxon>
        <taxon>Stenosarchaea group</taxon>
        <taxon>Halobacteria</taxon>
        <taxon>Halobacteriales</taxon>
        <taxon>Haloferacaceae</taxon>
        <taxon>Haloferax</taxon>
    </lineage>
</organism>
<keyword evidence="1" id="KW-0472">Membrane</keyword>
<evidence type="ECO:0000313" key="3">
    <source>
        <dbReference type="Proteomes" id="UP000443423"/>
    </source>
</evidence>